<name>A0A3A3Z1F7_9ACTN</name>
<dbReference type="AlphaFoldDB" id="A0A3A3Z1F7"/>
<organism evidence="1 2">
    <name type="scientific">Vallicoccus soli</name>
    <dbReference type="NCBI Taxonomy" id="2339232"/>
    <lineage>
        <taxon>Bacteria</taxon>
        <taxon>Bacillati</taxon>
        <taxon>Actinomycetota</taxon>
        <taxon>Actinomycetes</taxon>
        <taxon>Motilibacterales</taxon>
        <taxon>Vallicoccaceae</taxon>
        <taxon>Vallicoccus</taxon>
    </lineage>
</organism>
<dbReference type="Proteomes" id="UP000265614">
    <property type="component" value="Unassembled WGS sequence"/>
</dbReference>
<comment type="caution">
    <text evidence="1">The sequence shown here is derived from an EMBL/GenBank/DDBJ whole genome shotgun (WGS) entry which is preliminary data.</text>
</comment>
<reference evidence="1 2" key="1">
    <citation type="submission" date="2018-09" db="EMBL/GenBank/DDBJ databases">
        <title>YIM 75000 draft genome.</title>
        <authorList>
            <person name="Tang S."/>
            <person name="Feng Y."/>
        </authorList>
    </citation>
    <scope>NUCLEOTIDE SEQUENCE [LARGE SCALE GENOMIC DNA]</scope>
    <source>
        <strain evidence="1 2">YIM 75000</strain>
    </source>
</reference>
<protein>
    <submittedName>
        <fullName evidence="1">Uncharacterized protein</fullName>
    </submittedName>
</protein>
<evidence type="ECO:0000313" key="2">
    <source>
        <dbReference type="Proteomes" id="UP000265614"/>
    </source>
</evidence>
<sequence>MSDASGRARPSVSTERCEACGAPGVVLLDVMAPPGEEPTQMRSCSRCETRSWWRGGERVPMAEVLGSAARTPSRPRKKR</sequence>
<dbReference type="EMBL" id="QZEZ01000003">
    <property type="protein sequence ID" value="RJK96422.1"/>
    <property type="molecule type" value="Genomic_DNA"/>
</dbReference>
<dbReference type="RefSeq" id="WP_119950153.1">
    <property type="nucleotide sequence ID" value="NZ_QZEZ01000003.1"/>
</dbReference>
<proteinExistence type="predicted"/>
<keyword evidence="2" id="KW-1185">Reference proteome</keyword>
<gene>
    <name evidence="1" type="ORF">D5H78_09355</name>
</gene>
<accession>A0A3A3Z1F7</accession>
<evidence type="ECO:0000313" key="1">
    <source>
        <dbReference type="EMBL" id="RJK96422.1"/>
    </source>
</evidence>